<dbReference type="AlphaFoldDB" id="A0A1S3HWA5"/>
<evidence type="ECO:0000256" key="2">
    <source>
        <dbReference type="ARBA" id="ARBA00022692"/>
    </source>
</evidence>
<keyword evidence="8" id="KW-1185">Reference proteome</keyword>
<evidence type="ECO:0000313" key="9">
    <source>
        <dbReference type="RefSeq" id="XP_013389831.1"/>
    </source>
</evidence>
<keyword evidence="3 6" id="KW-1133">Transmembrane helix</keyword>
<keyword evidence="4 6" id="KW-0472">Membrane</keyword>
<feature type="transmembrane region" description="Helical" evidence="6">
    <location>
        <begin position="220"/>
        <end position="243"/>
    </location>
</feature>
<feature type="transmembrane region" description="Helical" evidence="6">
    <location>
        <begin position="327"/>
        <end position="349"/>
    </location>
</feature>
<evidence type="ECO:0000259" key="7">
    <source>
        <dbReference type="PROSITE" id="PS50262"/>
    </source>
</evidence>
<dbReference type="Gene3D" id="1.20.1070.10">
    <property type="entry name" value="Rhodopsin 7-helix transmembrane proteins"/>
    <property type="match status" value="1"/>
</dbReference>
<dbReference type="OMA" id="FEMILYS"/>
<evidence type="ECO:0000256" key="5">
    <source>
        <dbReference type="SAM" id="MobiDB-lite"/>
    </source>
</evidence>
<evidence type="ECO:0000256" key="1">
    <source>
        <dbReference type="ARBA" id="ARBA00004370"/>
    </source>
</evidence>
<protein>
    <submittedName>
        <fullName evidence="9">Probable G-protein coupled receptor B0563.6</fullName>
    </submittedName>
</protein>
<evidence type="ECO:0000256" key="3">
    <source>
        <dbReference type="ARBA" id="ARBA00022989"/>
    </source>
</evidence>
<feature type="domain" description="G-protein coupled receptors family 1 profile" evidence="7">
    <location>
        <begin position="58"/>
        <end position="347"/>
    </location>
</feature>
<dbReference type="GO" id="GO:0004930">
    <property type="term" value="F:G protein-coupled receptor activity"/>
    <property type="evidence" value="ECO:0007669"/>
    <property type="project" value="InterPro"/>
</dbReference>
<dbReference type="InterPro" id="IPR000276">
    <property type="entry name" value="GPCR_Rhodpsn"/>
</dbReference>
<organism evidence="8 9">
    <name type="scientific">Lingula anatina</name>
    <name type="common">Brachiopod</name>
    <name type="synonym">Lingula unguis</name>
    <dbReference type="NCBI Taxonomy" id="7574"/>
    <lineage>
        <taxon>Eukaryota</taxon>
        <taxon>Metazoa</taxon>
        <taxon>Spiralia</taxon>
        <taxon>Lophotrochozoa</taxon>
        <taxon>Brachiopoda</taxon>
        <taxon>Linguliformea</taxon>
        <taxon>Lingulata</taxon>
        <taxon>Lingulida</taxon>
        <taxon>Linguloidea</taxon>
        <taxon>Lingulidae</taxon>
        <taxon>Lingula</taxon>
    </lineage>
</organism>
<evidence type="ECO:0000256" key="4">
    <source>
        <dbReference type="ARBA" id="ARBA00023136"/>
    </source>
</evidence>
<dbReference type="InterPro" id="IPR017452">
    <property type="entry name" value="GPCR_Rhodpsn_7TM"/>
</dbReference>
<gene>
    <name evidence="9" type="primary">LOC106158425</name>
</gene>
<dbReference type="PANTHER" id="PTHR46641">
    <property type="entry name" value="FMRFAMIDE RECEPTOR-RELATED"/>
    <property type="match status" value="1"/>
</dbReference>
<evidence type="ECO:0000313" key="8">
    <source>
        <dbReference type="Proteomes" id="UP000085678"/>
    </source>
</evidence>
<dbReference type="Pfam" id="PF00001">
    <property type="entry name" value="7tm_1"/>
    <property type="match status" value="1"/>
</dbReference>
<dbReference type="InParanoid" id="A0A1S3HWA5"/>
<feature type="transmembrane region" description="Helical" evidence="6">
    <location>
        <begin position="131"/>
        <end position="150"/>
    </location>
</feature>
<dbReference type="KEGG" id="lak:106158425"/>
<keyword evidence="2 6" id="KW-0812">Transmembrane</keyword>
<name>A0A1S3HWA5_LINAN</name>
<feature type="transmembrane region" description="Helical" evidence="6">
    <location>
        <begin position="284"/>
        <end position="307"/>
    </location>
</feature>
<dbReference type="PANTHER" id="PTHR46641:SF25">
    <property type="entry name" value="CNMAMIDE RECEPTOR-RELATED"/>
    <property type="match status" value="1"/>
</dbReference>
<feature type="region of interest" description="Disordered" evidence="5">
    <location>
        <begin position="253"/>
        <end position="279"/>
    </location>
</feature>
<dbReference type="RefSeq" id="XP_013389831.1">
    <property type="nucleotide sequence ID" value="XM_013534377.1"/>
</dbReference>
<dbReference type="OrthoDB" id="9983318at2759"/>
<reference evidence="9" key="1">
    <citation type="submission" date="2025-08" db="UniProtKB">
        <authorList>
            <consortium name="RefSeq"/>
        </authorList>
    </citation>
    <scope>IDENTIFICATION</scope>
    <source>
        <tissue evidence="9">Gonads</tissue>
    </source>
</reference>
<dbReference type="PRINTS" id="PR00237">
    <property type="entry name" value="GPCRRHODOPSN"/>
</dbReference>
<sequence length="396" mass="45479">MSSNKTATCYYNEQHVQVSWDNVRDDFDEFMLSFDEYKLSGTFYMWFLPALVLLGTIGNFLSLLVVSKDKFIRQHSASVYIAVMAVMDTLVLYVSAFRLWVGKITGEDLKMKSDLLCSIIGGFLYHFTRHFAVWCVVAITMERLLLVIFPTKCSAKNGKKRAIITIAVLGVCLAIFDSSTLFTYTIVEECFKFNSDSDKLQLHYRCFTDEARKIWPWMDMVAYAFLPLSLLVPMNIVLVVNLAQLDKRRQQNFSSSLTRQTSRNSLNTDSGEQRERQKRRDARGYFTMIPIIVSIAYILLVFPMTVIEVVYADITNVDKHSVAKIRLARSICFMLMYTNHSINFILYVATGRTFRLKLIDIFGFNCRKVTVSQLSSDEMGTFRESPPKNHNSGMVP</sequence>
<proteinExistence type="predicted"/>
<feature type="transmembrane region" description="Helical" evidence="6">
    <location>
        <begin position="43"/>
        <end position="66"/>
    </location>
</feature>
<evidence type="ECO:0000256" key="6">
    <source>
        <dbReference type="SAM" id="Phobius"/>
    </source>
</evidence>
<dbReference type="CDD" id="cd14978">
    <property type="entry name" value="7tmA_FMRFamide_R-like"/>
    <property type="match status" value="1"/>
</dbReference>
<feature type="compositionally biased region" description="Polar residues" evidence="5">
    <location>
        <begin position="253"/>
        <end position="270"/>
    </location>
</feature>
<keyword evidence="9" id="KW-0675">Receptor</keyword>
<accession>A0A1S3HWA5</accession>
<feature type="transmembrane region" description="Helical" evidence="6">
    <location>
        <begin position="162"/>
        <end position="187"/>
    </location>
</feature>
<dbReference type="GO" id="GO:0016020">
    <property type="term" value="C:membrane"/>
    <property type="evidence" value="ECO:0007669"/>
    <property type="project" value="UniProtKB-SubCell"/>
</dbReference>
<dbReference type="SUPFAM" id="SSF81321">
    <property type="entry name" value="Family A G protein-coupled receptor-like"/>
    <property type="match status" value="1"/>
</dbReference>
<comment type="subcellular location">
    <subcellularLocation>
        <location evidence="1">Membrane</location>
    </subcellularLocation>
</comment>
<feature type="transmembrane region" description="Helical" evidence="6">
    <location>
        <begin position="78"/>
        <end position="101"/>
    </location>
</feature>
<dbReference type="PROSITE" id="PS50262">
    <property type="entry name" value="G_PROTEIN_RECEP_F1_2"/>
    <property type="match status" value="1"/>
</dbReference>
<dbReference type="InterPro" id="IPR052954">
    <property type="entry name" value="GPCR-Ligand_Int"/>
</dbReference>
<dbReference type="Proteomes" id="UP000085678">
    <property type="component" value="Unplaced"/>
</dbReference>
<dbReference type="GeneID" id="106158425"/>